<dbReference type="AlphaFoldDB" id="A0AAU9PE04"/>
<evidence type="ECO:0000313" key="2">
    <source>
        <dbReference type="Proteomes" id="UP001157418"/>
    </source>
</evidence>
<evidence type="ECO:0000313" key="1">
    <source>
        <dbReference type="EMBL" id="CAH1448567.1"/>
    </source>
</evidence>
<organism evidence="1 2">
    <name type="scientific">Lactuca virosa</name>
    <dbReference type="NCBI Taxonomy" id="75947"/>
    <lineage>
        <taxon>Eukaryota</taxon>
        <taxon>Viridiplantae</taxon>
        <taxon>Streptophyta</taxon>
        <taxon>Embryophyta</taxon>
        <taxon>Tracheophyta</taxon>
        <taxon>Spermatophyta</taxon>
        <taxon>Magnoliopsida</taxon>
        <taxon>eudicotyledons</taxon>
        <taxon>Gunneridae</taxon>
        <taxon>Pentapetalae</taxon>
        <taxon>asterids</taxon>
        <taxon>campanulids</taxon>
        <taxon>Asterales</taxon>
        <taxon>Asteraceae</taxon>
        <taxon>Cichorioideae</taxon>
        <taxon>Cichorieae</taxon>
        <taxon>Lactucinae</taxon>
        <taxon>Lactuca</taxon>
    </lineage>
</organism>
<gene>
    <name evidence="1" type="ORF">LVIROSA_LOCUS34100</name>
</gene>
<dbReference type="Proteomes" id="UP001157418">
    <property type="component" value="Unassembled WGS sequence"/>
</dbReference>
<protein>
    <submittedName>
        <fullName evidence="1">Uncharacterized protein</fullName>
    </submittedName>
</protein>
<name>A0AAU9PE04_9ASTR</name>
<reference evidence="1 2" key="1">
    <citation type="submission" date="2022-01" db="EMBL/GenBank/DDBJ databases">
        <authorList>
            <person name="Xiong W."/>
            <person name="Schranz E."/>
        </authorList>
    </citation>
    <scope>NUCLEOTIDE SEQUENCE [LARGE SCALE GENOMIC DNA]</scope>
</reference>
<comment type="caution">
    <text evidence="1">The sequence shown here is derived from an EMBL/GenBank/DDBJ whole genome shotgun (WGS) entry which is preliminary data.</text>
</comment>
<dbReference type="EMBL" id="CAKMRJ010005634">
    <property type="protein sequence ID" value="CAH1448567.1"/>
    <property type="molecule type" value="Genomic_DNA"/>
</dbReference>
<proteinExistence type="predicted"/>
<keyword evidence="2" id="KW-1185">Reference proteome</keyword>
<accession>A0AAU9PE04</accession>
<sequence>MGLDTLLMKIANRCHVIPHHLWTTYKNSSSRSFTFCFFSLRSTEQERRILILALIQKTSIFSSWIGKEDTVAELVLDVFLDK</sequence>